<comment type="caution">
    <text evidence="2">The sequence shown here is derived from an EMBL/GenBank/DDBJ whole genome shotgun (WGS) entry which is preliminary data.</text>
</comment>
<dbReference type="HOGENOM" id="CLU_105864_3_0_5"/>
<dbReference type="Pfam" id="PF18856">
    <property type="entry name" value="baeRF_family12"/>
    <property type="match status" value="1"/>
</dbReference>
<reference evidence="2 3" key="1">
    <citation type="journal article" date="2008" name="Appl. Environ. Microbiol.">
        <title>Genomic insights into Mn(II) oxidation by the marine alphaproteobacterium Aurantimonas sp. strain SI85-9A1.</title>
        <authorList>
            <person name="Dick G.J."/>
            <person name="Podell S."/>
            <person name="Johnson H.A."/>
            <person name="Rivera-Espinoza Y."/>
            <person name="Bernier-Latmani R."/>
            <person name="McCarthy J.K."/>
            <person name="Torpey J.W."/>
            <person name="Clement B.G."/>
            <person name="Gaasterland T."/>
            <person name="Tebo B.M."/>
        </authorList>
    </citation>
    <scope>NUCLEOTIDE SEQUENCE [LARGE SCALE GENOMIC DNA]</scope>
    <source>
        <strain evidence="2 3">SI85-9A1</strain>
    </source>
</reference>
<keyword evidence="3" id="KW-1185">Reference proteome</keyword>
<sequence length="148" mass="16928">MAAPTIDHETWILVADGQKALFLCNEGDDELRNFAVRRVEEQNNPPDREQGTDRPGRMGDQGSAHRSSVAETDWHQLAEDRFAKDLSDILYRMAHKNRFEKLVLVAPPRVLGELRQELHKEVQDRIVGEVPKTLTNHPIDRIETLLAD</sequence>
<gene>
    <name evidence="2" type="ORF">SI859A1_02482</name>
</gene>
<accession>Q1YLR5</accession>
<dbReference type="Proteomes" id="UP000000321">
    <property type="component" value="Unassembled WGS sequence"/>
</dbReference>
<feature type="compositionally biased region" description="Basic and acidic residues" evidence="1">
    <location>
        <begin position="37"/>
        <end position="57"/>
    </location>
</feature>
<evidence type="ECO:0008006" key="4">
    <source>
        <dbReference type="Google" id="ProtNLM"/>
    </source>
</evidence>
<dbReference type="BioCyc" id="AURANTIMONAS:SI859A1_02482-MONOMER"/>
<name>Q1YLR5_AURMS</name>
<feature type="region of interest" description="Disordered" evidence="1">
    <location>
        <begin position="37"/>
        <end position="72"/>
    </location>
</feature>
<evidence type="ECO:0000256" key="1">
    <source>
        <dbReference type="SAM" id="MobiDB-lite"/>
    </source>
</evidence>
<organism evidence="2 3">
    <name type="scientific">Aurantimonas manganoxydans (strain ATCC BAA-1229 / DSM 21871 / SI85-9A1)</name>
    <dbReference type="NCBI Taxonomy" id="287752"/>
    <lineage>
        <taxon>Bacteria</taxon>
        <taxon>Pseudomonadati</taxon>
        <taxon>Pseudomonadota</taxon>
        <taxon>Alphaproteobacteria</taxon>
        <taxon>Hyphomicrobiales</taxon>
        <taxon>Aurantimonadaceae</taxon>
        <taxon>Aurantimonas</taxon>
    </lineage>
</organism>
<proteinExistence type="predicted"/>
<dbReference type="InterPro" id="IPR041374">
    <property type="entry name" value="BaeRF_family12"/>
</dbReference>
<evidence type="ECO:0000313" key="3">
    <source>
        <dbReference type="Proteomes" id="UP000000321"/>
    </source>
</evidence>
<dbReference type="AlphaFoldDB" id="Q1YLR5"/>
<dbReference type="EMBL" id="AAPJ01000001">
    <property type="protein sequence ID" value="EAS51666.1"/>
    <property type="molecule type" value="Genomic_DNA"/>
</dbReference>
<dbReference type="OrthoDB" id="9812459at2"/>
<evidence type="ECO:0000313" key="2">
    <source>
        <dbReference type="EMBL" id="EAS51666.1"/>
    </source>
</evidence>
<dbReference type="RefSeq" id="WP_009210304.1">
    <property type="nucleotide sequence ID" value="NZ_BBWP01000002.1"/>
</dbReference>
<protein>
    <recommendedName>
        <fullName evidence="4">Host attachment protein</fullName>
    </recommendedName>
</protein>